<sequence length="105" mass="12109">MTNLQQSKICPRCGNNTLDAYRLHAHNLETILLCRTNDCVFPFDEDYIEQYIQDAQIPNTQNILQTQQFSEPNGFDLFEGIDTNQPVLVVDDETSRMEKDLLGLE</sequence>
<organism evidence="1 2">
    <name type="scientific">Acrasis kona</name>
    <dbReference type="NCBI Taxonomy" id="1008807"/>
    <lineage>
        <taxon>Eukaryota</taxon>
        <taxon>Discoba</taxon>
        <taxon>Heterolobosea</taxon>
        <taxon>Tetramitia</taxon>
        <taxon>Eutetramitia</taxon>
        <taxon>Acrasidae</taxon>
        <taxon>Acrasis</taxon>
    </lineage>
</organism>
<dbReference type="EMBL" id="JAOPGA020001135">
    <property type="protein sequence ID" value="KAL0485393.1"/>
    <property type="molecule type" value="Genomic_DNA"/>
</dbReference>
<comment type="caution">
    <text evidence="1">The sequence shown here is derived from an EMBL/GenBank/DDBJ whole genome shotgun (WGS) entry which is preliminary data.</text>
</comment>
<evidence type="ECO:0000313" key="1">
    <source>
        <dbReference type="EMBL" id="KAL0485393.1"/>
    </source>
</evidence>
<accession>A0AAW2Z8V9</accession>
<name>A0AAW2Z8V9_9EUKA</name>
<gene>
    <name evidence="1" type="ORF">AKO1_002934</name>
</gene>
<dbReference type="AlphaFoldDB" id="A0AAW2Z8V9"/>
<proteinExistence type="predicted"/>
<evidence type="ECO:0008006" key="3">
    <source>
        <dbReference type="Google" id="ProtNLM"/>
    </source>
</evidence>
<keyword evidence="2" id="KW-1185">Reference proteome</keyword>
<protein>
    <recommendedName>
        <fullName evidence="3">Zinc finger Ogr/Delta-type domain-containing protein</fullName>
    </recommendedName>
</protein>
<reference evidence="1 2" key="1">
    <citation type="submission" date="2024-03" db="EMBL/GenBank/DDBJ databases">
        <title>The Acrasis kona genome and developmental transcriptomes reveal deep origins of eukaryotic multicellular pathways.</title>
        <authorList>
            <person name="Sheikh S."/>
            <person name="Fu C.-J."/>
            <person name="Brown M.W."/>
            <person name="Baldauf S.L."/>
        </authorList>
    </citation>
    <scope>NUCLEOTIDE SEQUENCE [LARGE SCALE GENOMIC DNA]</scope>
    <source>
        <strain evidence="1 2">ATCC MYA-3509</strain>
    </source>
</reference>
<dbReference type="Proteomes" id="UP001431209">
    <property type="component" value="Unassembled WGS sequence"/>
</dbReference>
<evidence type="ECO:0000313" key="2">
    <source>
        <dbReference type="Proteomes" id="UP001431209"/>
    </source>
</evidence>